<evidence type="ECO:0000313" key="2">
    <source>
        <dbReference type="EMBL" id="KHE92924.1"/>
    </source>
</evidence>
<dbReference type="InterPro" id="IPR043129">
    <property type="entry name" value="ATPase_NBD"/>
</dbReference>
<evidence type="ECO:0000313" key="3">
    <source>
        <dbReference type="Proteomes" id="UP000030652"/>
    </source>
</evidence>
<gene>
    <name evidence="2" type="ORF">SCABRO_01313</name>
</gene>
<dbReference type="EMBL" id="JRYO01000085">
    <property type="protein sequence ID" value="KHE92924.1"/>
    <property type="molecule type" value="Genomic_DNA"/>
</dbReference>
<accession>A0A0B0EK21</accession>
<dbReference type="CDD" id="cd24032">
    <property type="entry name" value="ASKHA_NBD_TsaB"/>
    <property type="match status" value="1"/>
</dbReference>
<comment type="caution">
    <text evidence="2">The sequence shown here is derived from an EMBL/GenBank/DDBJ whole genome shotgun (WGS) entry which is preliminary data.</text>
</comment>
<dbReference type="GO" id="GO:0002949">
    <property type="term" value="P:tRNA threonylcarbamoyladenosine modification"/>
    <property type="evidence" value="ECO:0007669"/>
    <property type="project" value="InterPro"/>
</dbReference>
<dbReference type="PANTHER" id="PTHR11735">
    <property type="entry name" value="TRNA N6-ADENOSINE THREONYLCARBAMOYLTRANSFERASE"/>
    <property type="match status" value="1"/>
</dbReference>
<dbReference type="Gene3D" id="3.30.420.40">
    <property type="match status" value="2"/>
</dbReference>
<name>A0A0B0EK21_9BACT</name>
<dbReference type="NCBIfam" id="TIGR03725">
    <property type="entry name" value="T6A_YeaZ"/>
    <property type="match status" value="1"/>
</dbReference>
<evidence type="ECO:0000259" key="1">
    <source>
        <dbReference type="Pfam" id="PF00814"/>
    </source>
</evidence>
<dbReference type="InterPro" id="IPR022496">
    <property type="entry name" value="T6A_TsaB"/>
</dbReference>
<dbReference type="AlphaFoldDB" id="A0A0B0EK21"/>
<protein>
    <submittedName>
        <fullName evidence="2">Peptidase</fullName>
    </submittedName>
</protein>
<organism evidence="2 3">
    <name type="scientific">Candidatus Scalindua brodae</name>
    <dbReference type="NCBI Taxonomy" id="237368"/>
    <lineage>
        <taxon>Bacteria</taxon>
        <taxon>Pseudomonadati</taxon>
        <taxon>Planctomycetota</taxon>
        <taxon>Candidatus Brocadiia</taxon>
        <taxon>Candidatus Brocadiales</taxon>
        <taxon>Candidatus Scalinduaceae</taxon>
        <taxon>Candidatus Scalindua</taxon>
    </lineage>
</organism>
<reference evidence="2 3" key="1">
    <citation type="submission" date="2014-10" db="EMBL/GenBank/DDBJ databases">
        <title>Draft genome of anammox bacterium scalindua brodae, obtained using differential coverage binning of sequence data from two enrichment reactors.</title>
        <authorList>
            <person name="Speth D.R."/>
            <person name="Russ L."/>
            <person name="Kartal B."/>
            <person name="Op den Camp H.J."/>
            <person name="Dutilh B.E."/>
            <person name="Jetten M.S."/>
        </authorList>
    </citation>
    <scope>NUCLEOTIDE SEQUENCE [LARGE SCALE GENOMIC DNA]</scope>
    <source>
        <strain evidence="2">RU1</strain>
    </source>
</reference>
<proteinExistence type="predicted"/>
<dbReference type="PATRIC" id="fig|237368.3.peg.1433"/>
<sequence>MQKNKLYLYSFNMKVLGIETSGLIGNIAVCDGNTVVGKKIYGNNFSHGKEMVSSLVSIFNEIKWEPGDIDLIAVSTGPGSYTGLRIGITCAKTLAYGLGKPVIDVPTLDVLVENVKDNNAKTICPVIDAKRKSVYACIYDRCNNENRKATDFLIISPDDLIDILPESTLIFGDGIAPYKEIFTQKGLIIVEDEKLGIADAADVARLGMKRYDQGIRCEINALTPLYLRKSEAEERLKESCRQNVIHDS</sequence>
<dbReference type="InterPro" id="IPR000905">
    <property type="entry name" value="Gcp-like_dom"/>
</dbReference>
<dbReference type="Proteomes" id="UP000030652">
    <property type="component" value="Unassembled WGS sequence"/>
</dbReference>
<dbReference type="Pfam" id="PF00814">
    <property type="entry name" value="TsaD"/>
    <property type="match status" value="1"/>
</dbReference>
<dbReference type="SUPFAM" id="SSF53067">
    <property type="entry name" value="Actin-like ATPase domain"/>
    <property type="match status" value="2"/>
</dbReference>
<dbReference type="eggNOG" id="COG1214">
    <property type="taxonomic scope" value="Bacteria"/>
</dbReference>
<feature type="domain" description="Gcp-like" evidence="1">
    <location>
        <begin position="47"/>
        <end position="233"/>
    </location>
</feature>
<dbReference type="GO" id="GO:0005829">
    <property type="term" value="C:cytosol"/>
    <property type="evidence" value="ECO:0007669"/>
    <property type="project" value="TreeGrafter"/>
</dbReference>
<dbReference type="PANTHER" id="PTHR11735:SF11">
    <property type="entry name" value="TRNA THREONYLCARBAMOYLADENOSINE BIOSYNTHESIS PROTEIN TSAB"/>
    <property type="match status" value="1"/>
</dbReference>